<evidence type="ECO:0000313" key="3">
    <source>
        <dbReference type="Proteomes" id="UP000292702"/>
    </source>
</evidence>
<dbReference type="STRING" id="92696.A0A4R0R6R2"/>
<name>A0A4R0R6R2_9APHY</name>
<dbReference type="OrthoDB" id="5987198at2759"/>
<accession>A0A4R0R6R2</accession>
<dbReference type="EMBL" id="RWJN01000321">
    <property type="protein sequence ID" value="TCD63122.1"/>
    <property type="molecule type" value="Genomic_DNA"/>
</dbReference>
<feature type="region of interest" description="Disordered" evidence="1">
    <location>
        <begin position="246"/>
        <end position="273"/>
    </location>
</feature>
<organism evidence="2 3">
    <name type="scientific">Steccherinum ochraceum</name>
    <dbReference type="NCBI Taxonomy" id="92696"/>
    <lineage>
        <taxon>Eukaryota</taxon>
        <taxon>Fungi</taxon>
        <taxon>Dikarya</taxon>
        <taxon>Basidiomycota</taxon>
        <taxon>Agaricomycotina</taxon>
        <taxon>Agaricomycetes</taxon>
        <taxon>Polyporales</taxon>
        <taxon>Steccherinaceae</taxon>
        <taxon>Steccherinum</taxon>
    </lineage>
</organism>
<dbReference type="Proteomes" id="UP000292702">
    <property type="component" value="Unassembled WGS sequence"/>
</dbReference>
<reference evidence="2 3" key="1">
    <citation type="submission" date="2018-11" db="EMBL/GenBank/DDBJ databases">
        <title>Genome assembly of Steccherinum ochraceum LE-BIN_3174, the white-rot fungus of the Steccherinaceae family (The Residual Polyporoid clade, Polyporales, Basidiomycota).</title>
        <authorList>
            <person name="Fedorova T.V."/>
            <person name="Glazunova O.A."/>
            <person name="Landesman E.O."/>
            <person name="Moiseenko K.V."/>
            <person name="Psurtseva N.V."/>
            <person name="Savinova O.S."/>
            <person name="Shakhova N.V."/>
            <person name="Tyazhelova T.V."/>
            <person name="Vasina D.V."/>
        </authorList>
    </citation>
    <scope>NUCLEOTIDE SEQUENCE [LARGE SCALE GENOMIC DNA]</scope>
    <source>
        <strain evidence="2 3">LE-BIN_3174</strain>
    </source>
</reference>
<comment type="caution">
    <text evidence="2">The sequence shown here is derived from an EMBL/GenBank/DDBJ whole genome shotgun (WGS) entry which is preliminary data.</text>
</comment>
<proteinExistence type="predicted"/>
<protein>
    <recommendedName>
        <fullName evidence="4">Protein kinase domain-containing protein</fullName>
    </recommendedName>
</protein>
<keyword evidence="3" id="KW-1185">Reference proteome</keyword>
<gene>
    <name evidence="2" type="ORF">EIP91_005994</name>
</gene>
<evidence type="ECO:0008006" key="4">
    <source>
        <dbReference type="Google" id="ProtNLM"/>
    </source>
</evidence>
<evidence type="ECO:0000256" key="1">
    <source>
        <dbReference type="SAM" id="MobiDB-lite"/>
    </source>
</evidence>
<evidence type="ECO:0000313" key="2">
    <source>
        <dbReference type="EMBL" id="TCD63122.1"/>
    </source>
</evidence>
<dbReference type="AlphaFoldDB" id="A0A4R0R6R2"/>
<sequence length="340" mass="39639">MDLMKEPPQSQCIGSLIPSDRCLTQTERLLDDEYWRGQYNFLLSKGYRLRSYFHPEPSSRSPEVSSASNSWFREPSADCDLSWWRPPFVWSPDAMDATDSVGSLVTIRSMQSDNIELGLLRRFSRLSIRADGYNHCIPITEEFSDPADPSVIFVVTPYLVKARSQKLLRIDDFTELCEQILEGITFFHEQGITNVFLTQYDLPVGLETGALNPRGNYFRPNFYFNWYRRYYFSRLNECQHEVTGIAPAGDSSKERETRQLKAQSEGPAETNSKRRDLQNFAAYVDHARQLNRWTLSCFEDLLKRMLEDDYPPDAKVALKEWIEVRDNMSWLKKGWWVNTS</sequence>